<dbReference type="EMBL" id="UXAT02000051">
    <property type="protein sequence ID" value="VUX47533.1"/>
    <property type="molecule type" value="Genomic_DNA"/>
</dbReference>
<evidence type="ECO:0000313" key="3">
    <source>
        <dbReference type="Proteomes" id="UP000326641"/>
    </source>
</evidence>
<feature type="region of interest" description="Disordered" evidence="1">
    <location>
        <begin position="68"/>
        <end position="94"/>
    </location>
</feature>
<keyword evidence="3" id="KW-1185">Reference proteome</keyword>
<comment type="caution">
    <text evidence="2">The sequence shown here is derived from an EMBL/GenBank/DDBJ whole genome shotgun (WGS) entry which is preliminary data.</text>
</comment>
<evidence type="ECO:0000256" key="1">
    <source>
        <dbReference type="SAM" id="MobiDB-lite"/>
    </source>
</evidence>
<proteinExistence type="predicted"/>
<organism evidence="2 3">
    <name type="scientific">Candidatus Defluviicoccus seviourii</name>
    <dbReference type="NCBI Taxonomy" id="2565273"/>
    <lineage>
        <taxon>Bacteria</taxon>
        <taxon>Pseudomonadati</taxon>
        <taxon>Pseudomonadota</taxon>
        <taxon>Alphaproteobacteria</taxon>
        <taxon>Rhodospirillales</taxon>
        <taxon>Rhodospirillaceae</taxon>
        <taxon>Defluviicoccus</taxon>
    </lineage>
</organism>
<name>A0A564WIY3_9PROT</name>
<dbReference type="Proteomes" id="UP000326641">
    <property type="component" value="Unassembled WGS sequence"/>
</dbReference>
<gene>
    <name evidence="2" type="ORF">DF3PA_60012</name>
</gene>
<feature type="region of interest" description="Disordered" evidence="1">
    <location>
        <begin position="1"/>
        <end position="22"/>
    </location>
</feature>
<accession>A0A564WIY3</accession>
<evidence type="ECO:0000313" key="2">
    <source>
        <dbReference type="EMBL" id="VUX47533.1"/>
    </source>
</evidence>
<protein>
    <submittedName>
        <fullName evidence="2">Uncharacterized protein</fullName>
    </submittedName>
</protein>
<dbReference type="AlphaFoldDB" id="A0A564WIY3"/>
<reference evidence="2" key="1">
    <citation type="submission" date="2018-11" db="EMBL/GenBank/DDBJ databases">
        <authorList>
            <person name="Onetto C."/>
        </authorList>
    </citation>
    <scope>NUCLEOTIDE SEQUENCE [LARGE SCALE GENOMIC DNA]</scope>
</reference>
<sequence length="111" mass="12209">MRTLAPRPRLRARRGRSAPPARSVVACPFPWPPSPFAPRGRVMPSETTQAGRIHATAALGRAATWTRLQATEGERPRTPSWRGAEAPKPSRGSNGLITLDCFPVRFRARSQ</sequence>